<dbReference type="SUPFAM" id="SSF50974">
    <property type="entry name" value="Nitrous oxide reductase, N-terminal domain"/>
    <property type="match status" value="1"/>
</dbReference>
<dbReference type="PANTHER" id="PTHR30344">
    <property type="entry name" value="6-PHOSPHOGLUCONOLACTONASE-RELATED"/>
    <property type="match status" value="1"/>
</dbReference>
<reference evidence="2 3" key="1">
    <citation type="submission" date="2019-01" db="EMBL/GenBank/DDBJ databases">
        <title>Lactibacter flavus gen. nov., sp. nov., a novel bacterium of the family Propionibacteriaceae isolated from raw milk and dairy products.</title>
        <authorList>
            <person name="Huptas C."/>
            <person name="Wenning M."/>
            <person name="Breitenwieser F."/>
            <person name="Doll E."/>
            <person name="Von Neubeck M."/>
            <person name="Busse H.-J."/>
            <person name="Scherer S."/>
        </authorList>
    </citation>
    <scope>NUCLEOTIDE SEQUENCE [LARGE SCALE GENOMIC DNA]</scope>
    <source>
        <strain evidence="2 3">DSM 22130</strain>
    </source>
</reference>
<dbReference type="Pfam" id="PF10282">
    <property type="entry name" value="Lactonase"/>
    <property type="match status" value="1"/>
</dbReference>
<dbReference type="EMBL" id="SDMR01000002">
    <property type="protein sequence ID" value="TBT95928.1"/>
    <property type="molecule type" value="Genomic_DNA"/>
</dbReference>
<dbReference type="InterPro" id="IPR011045">
    <property type="entry name" value="N2O_reductase_N"/>
</dbReference>
<dbReference type="Proteomes" id="UP000291933">
    <property type="component" value="Unassembled WGS sequence"/>
</dbReference>
<dbReference type="OrthoDB" id="3725564at2"/>
<keyword evidence="3" id="KW-1185">Reference proteome</keyword>
<proteinExistence type="inferred from homology"/>
<dbReference type="RefSeq" id="WP_131171043.1">
    <property type="nucleotide sequence ID" value="NZ_FXTL01000002.1"/>
</dbReference>
<dbReference type="InterPro" id="IPR015943">
    <property type="entry name" value="WD40/YVTN_repeat-like_dom_sf"/>
</dbReference>
<comment type="caution">
    <text evidence="2">The sequence shown here is derived from an EMBL/GenBank/DDBJ whole genome shotgun (WGS) entry which is preliminary data.</text>
</comment>
<evidence type="ECO:0000313" key="3">
    <source>
        <dbReference type="Proteomes" id="UP000291933"/>
    </source>
</evidence>
<evidence type="ECO:0000313" key="2">
    <source>
        <dbReference type="EMBL" id="TBT95928.1"/>
    </source>
</evidence>
<dbReference type="AlphaFoldDB" id="A0A4Q9KN07"/>
<dbReference type="Gene3D" id="2.130.10.10">
    <property type="entry name" value="YVTN repeat-like/Quinoprotein amine dehydrogenase"/>
    <property type="match status" value="1"/>
</dbReference>
<dbReference type="InterPro" id="IPR050282">
    <property type="entry name" value="Cycloisomerase_2"/>
</dbReference>
<evidence type="ECO:0000256" key="1">
    <source>
        <dbReference type="ARBA" id="ARBA00005564"/>
    </source>
</evidence>
<dbReference type="GO" id="GO:0017057">
    <property type="term" value="F:6-phosphogluconolactonase activity"/>
    <property type="evidence" value="ECO:0007669"/>
    <property type="project" value="TreeGrafter"/>
</dbReference>
<name>A0A4Q9KN07_PROTD</name>
<dbReference type="GO" id="GO:0005829">
    <property type="term" value="C:cytosol"/>
    <property type="evidence" value="ECO:0007669"/>
    <property type="project" value="TreeGrafter"/>
</dbReference>
<sequence length="341" mass="35271">MDPLLVLVANSGDSTIGAFRLDGDRLTALGVSELPGACSTFAVDAARSLVYASVKAPEPAIVTLALDRALGSLTEIGRRRCGGAMVYLTLAAEGGLLLGASYHSEVGAVWPVADGVVGEHSAEIAFPQLHSVIAPRDSRHAYVASLGDDLIAQYELDAAGHLTPVDPPSVAAPAGSGPRHIVLSEDERSLYLLTEFSGEVIRFDRAADGRLTPAESVSIVDPDAGLKHSRFGADPRAEHLIWGADLHLAQGGRILLASERTASTIGSVTVDADGRLGQFVGVQQVPTQPRGFTVTPDGAHCIAAGERSTEVVVYSISAGGDLTPVGKSTGGNGANWVRVVS</sequence>
<protein>
    <submittedName>
        <fullName evidence="2">6-phosphogluconolactonase</fullName>
    </submittedName>
</protein>
<dbReference type="PANTHER" id="PTHR30344:SF1">
    <property type="entry name" value="6-PHOSPHOGLUCONOLACTONASE"/>
    <property type="match status" value="1"/>
</dbReference>
<gene>
    <name evidence="2" type="ORF">ET996_02850</name>
</gene>
<comment type="similarity">
    <text evidence="1">Belongs to the cycloisomerase 2 family.</text>
</comment>
<organism evidence="2 3">
    <name type="scientific">Propioniciclava tarda</name>
    <dbReference type="NCBI Taxonomy" id="433330"/>
    <lineage>
        <taxon>Bacteria</taxon>
        <taxon>Bacillati</taxon>
        <taxon>Actinomycetota</taxon>
        <taxon>Actinomycetes</taxon>
        <taxon>Propionibacteriales</taxon>
        <taxon>Propionibacteriaceae</taxon>
        <taxon>Propioniciclava</taxon>
    </lineage>
</organism>
<dbReference type="InterPro" id="IPR019405">
    <property type="entry name" value="Lactonase_7-beta_prop"/>
</dbReference>
<accession>A0A4Q9KN07</accession>